<dbReference type="Pfam" id="PF13186">
    <property type="entry name" value="SPASM"/>
    <property type="match status" value="1"/>
</dbReference>
<dbReference type="AlphaFoldDB" id="A0A7G9Y181"/>
<evidence type="ECO:0000313" key="9">
    <source>
        <dbReference type="EMBL" id="QNO42742.1"/>
    </source>
</evidence>
<dbReference type="EC" id="1.21.98.4" evidence="8"/>
<evidence type="ECO:0000256" key="3">
    <source>
        <dbReference type="ARBA" id="ARBA00022691"/>
    </source>
</evidence>
<dbReference type="GO" id="GO:0016491">
    <property type="term" value="F:oxidoreductase activity"/>
    <property type="evidence" value="ECO:0007669"/>
    <property type="project" value="UniProtKB-KW"/>
</dbReference>
<organism evidence="8">
    <name type="scientific">Candidatus Methanogaster sp. ANME-2c ERB4</name>
    <dbReference type="NCBI Taxonomy" id="2759911"/>
    <lineage>
        <taxon>Archaea</taxon>
        <taxon>Methanobacteriati</taxon>
        <taxon>Methanobacteriota</taxon>
        <taxon>Stenosarchaea group</taxon>
        <taxon>Methanomicrobia</taxon>
        <taxon>Methanosarcinales</taxon>
        <taxon>ANME-2 cluster</taxon>
        <taxon>Candidatus Methanogasteraceae</taxon>
        <taxon>Candidatus Methanogaster</taxon>
    </lineage>
</organism>
<dbReference type="InterPro" id="IPR007197">
    <property type="entry name" value="rSAM"/>
</dbReference>
<name>A0A7G9Y181_9EURY</name>
<dbReference type="InterPro" id="IPR013785">
    <property type="entry name" value="Aldolase_TIM"/>
</dbReference>
<dbReference type="GO" id="GO:0046872">
    <property type="term" value="F:metal ion binding"/>
    <property type="evidence" value="ECO:0007669"/>
    <property type="project" value="UniProtKB-KW"/>
</dbReference>
<keyword evidence="5" id="KW-0408">Iron</keyword>
<dbReference type="PANTHER" id="PTHR11228:SF34">
    <property type="entry name" value="TUNGSTEN-CONTAINING ALDEHYDE FERREDOXIN OXIDOREDUCTASE COFACTOR MODIFYING PROTEIN"/>
    <property type="match status" value="1"/>
</dbReference>
<evidence type="ECO:0000256" key="5">
    <source>
        <dbReference type="ARBA" id="ARBA00023004"/>
    </source>
</evidence>
<dbReference type="InterPro" id="IPR023885">
    <property type="entry name" value="4Fe4S-binding_SPASM_dom"/>
</dbReference>
<keyword evidence="8" id="KW-0560">Oxidoreductase</keyword>
<dbReference type="EMBL" id="MT630760">
    <property type="protein sequence ID" value="QNO42742.1"/>
    <property type="molecule type" value="Genomic_DNA"/>
</dbReference>
<dbReference type="SFLD" id="SFLDG01067">
    <property type="entry name" value="SPASM/twitch_domain_containing"/>
    <property type="match status" value="1"/>
</dbReference>
<evidence type="ECO:0000256" key="6">
    <source>
        <dbReference type="ARBA" id="ARBA00023014"/>
    </source>
</evidence>
<evidence type="ECO:0000256" key="4">
    <source>
        <dbReference type="ARBA" id="ARBA00022723"/>
    </source>
</evidence>
<dbReference type="Pfam" id="PF04055">
    <property type="entry name" value="Radical_SAM"/>
    <property type="match status" value="1"/>
</dbReference>
<dbReference type="Gene3D" id="3.20.20.70">
    <property type="entry name" value="Aldolase class I"/>
    <property type="match status" value="1"/>
</dbReference>
<evidence type="ECO:0000256" key="2">
    <source>
        <dbReference type="ARBA" id="ARBA00022485"/>
    </source>
</evidence>
<evidence type="ECO:0000313" key="8">
    <source>
        <dbReference type="EMBL" id="QNO41765.1"/>
    </source>
</evidence>
<dbReference type="NCBIfam" id="TIGR04085">
    <property type="entry name" value="rSAM_more_4Fe4S"/>
    <property type="match status" value="1"/>
</dbReference>
<reference evidence="8" key="1">
    <citation type="submission" date="2020-06" db="EMBL/GenBank/DDBJ databases">
        <title>Unique genomic features of the anaerobic methanotrophic archaea.</title>
        <authorList>
            <person name="Chadwick G.L."/>
            <person name="Skennerton C.T."/>
            <person name="Laso-Perez R."/>
            <person name="Leu A.O."/>
            <person name="Speth D.R."/>
            <person name="Yu H."/>
            <person name="Morgan-Lang C."/>
            <person name="Hatzenpichler R."/>
            <person name="Goudeau D."/>
            <person name="Malmstrom R."/>
            <person name="Brazelton W.J."/>
            <person name="Woyke T."/>
            <person name="Hallam S.J."/>
            <person name="Tyson G.W."/>
            <person name="Wegener G."/>
            <person name="Boetius A."/>
            <person name="Orphan V."/>
        </authorList>
    </citation>
    <scope>NUCLEOTIDE SEQUENCE</scope>
</reference>
<feature type="domain" description="Radical SAM core" evidence="7">
    <location>
        <begin position="25"/>
        <end position="246"/>
    </location>
</feature>
<keyword evidence="4" id="KW-0479">Metal-binding</keyword>
<dbReference type="CDD" id="cd21109">
    <property type="entry name" value="SPASM"/>
    <property type="match status" value="1"/>
</dbReference>
<dbReference type="InterPro" id="IPR058240">
    <property type="entry name" value="rSAM_sf"/>
</dbReference>
<dbReference type="InterPro" id="IPR017200">
    <property type="entry name" value="PqqE-like"/>
</dbReference>
<keyword evidence="2" id="KW-0004">4Fe-4S</keyword>
<accession>A0A7G9Y181</accession>
<sequence length="336" mass="39624">MIKIRNIQRIWRIFWNYQKRNETCSYLPSRLWIEPTAICNLNCKMCLNSSIPKEKKGRMDLNLFKRIIDEVSGYAYDVNIFHRAEPLTHPDIFEMVKYCKEKGLLTRLHTNGTLLTEKKSYELLESGLDLLSFSFDGYDKETYESIRVGADFDKTLNNILTFLSIKKKLQKKKPYTLLQTIRFQNIDSKPDLADAFKRKFKNLPLDKFTVRDAHNWGGNMELENENQNIPDGATYGPCTFPWYALTIFWDGSVVPCPQDFFAEYCIGNIKDSTIAEMWNNEKMIALRKKMKKGEYKNLTPCNACDRIWRKRIFGIPKDYLRSFLSDNLFSYKFKEK</sequence>
<evidence type="ECO:0000256" key="1">
    <source>
        <dbReference type="ARBA" id="ARBA00001966"/>
    </source>
</evidence>
<dbReference type="SUPFAM" id="SSF102114">
    <property type="entry name" value="Radical SAM enzymes"/>
    <property type="match status" value="1"/>
</dbReference>
<dbReference type="GO" id="GO:0051539">
    <property type="term" value="F:4 iron, 4 sulfur cluster binding"/>
    <property type="evidence" value="ECO:0007669"/>
    <property type="project" value="UniProtKB-KW"/>
</dbReference>
<dbReference type="PROSITE" id="PS51918">
    <property type="entry name" value="RADICAL_SAM"/>
    <property type="match status" value="1"/>
</dbReference>
<evidence type="ECO:0000259" key="7">
    <source>
        <dbReference type="PROSITE" id="PS51918"/>
    </source>
</evidence>
<dbReference type="EMBL" id="MT630670">
    <property type="protein sequence ID" value="QNO41765.1"/>
    <property type="molecule type" value="Genomic_DNA"/>
</dbReference>
<comment type="cofactor">
    <cofactor evidence="1">
        <name>[4Fe-4S] cluster</name>
        <dbReference type="ChEBI" id="CHEBI:49883"/>
    </cofactor>
</comment>
<keyword evidence="3" id="KW-0949">S-adenosyl-L-methionine</keyword>
<protein>
    <submittedName>
        <fullName evidence="8">PqqA peptide cyclase</fullName>
        <ecNumber evidence="8">1.21.98.4</ecNumber>
    </submittedName>
</protein>
<dbReference type="SFLD" id="SFLDS00029">
    <property type="entry name" value="Radical_SAM"/>
    <property type="match status" value="1"/>
</dbReference>
<keyword evidence="6" id="KW-0411">Iron-sulfur</keyword>
<proteinExistence type="predicted"/>
<dbReference type="InterPro" id="IPR050377">
    <property type="entry name" value="Radical_SAM_PqqE_MftC-like"/>
</dbReference>
<dbReference type="CDD" id="cd01335">
    <property type="entry name" value="Radical_SAM"/>
    <property type="match status" value="1"/>
</dbReference>
<dbReference type="PIRSF" id="PIRSF037420">
    <property type="entry name" value="PQQ_syn_pqqE"/>
    <property type="match status" value="1"/>
</dbReference>
<dbReference type="SFLD" id="SFLDG01387">
    <property type="entry name" value="BtrN-like_SPASM_domain_contain"/>
    <property type="match status" value="1"/>
</dbReference>
<gene>
    <name evidence="8" type="primary">pqqE</name>
    <name evidence="9" type="ORF">BPAOADCO_00006</name>
    <name evidence="8" type="ORF">PIKABMHP_00006</name>
</gene>
<dbReference type="PANTHER" id="PTHR11228">
    <property type="entry name" value="RADICAL SAM DOMAIN PROTEIN"/>
    <property type="match status" value="1"/>
</dbReference>
<dbReference type="InterPro" id="IPR034391">
    <property type="entry name" value="AdoMet-like_SPASM_containing"/>
</dbReference>